<evidence type="ECO:0000256" key="7">
    <source>
        <dbReference type="PIRSR" id="PIRSR604808-3"/>
    </source>
</evidence>
<dbReference type="GO" id="GO:0006281">
    <property type="term" value="P:DNA repair"/>
    <property type="evidence" value="ECO:0007669"/>
    <property type="project" value="InterPro"/>
</dbReference>
<dbReference type="InterPro" id="IPR004808">
    <property type="entry name" value="AP_endonuc_1"/>
</dbReference>
<evidence type="ECO:0000256" key="3">
    <source>
        <dbReference type="ARBA" id="ARBA00022801"/>
    </source>
</evidence>
<keyword evidence="2 6" id="KW-0479">Metal-binding</keyword>
<feature type="domain" description="Endonuclease/exonuclease/phosphatase" evidence="8">
    <location>
        <begin position="6"/>
        <end position="280"/>
    </location>
</feature>
<evidence type="ECO:0000313" key="10">
    <source>
        <dbReference type="Proteomes" id="UP000245590"/>
    </source>
</evidence>
<dbReference type="PANTHER" id="PTHR43250">
    <property type="entry name" value="EXODEOXYRIBONUCLEASE III"/>
    <property type="match status" value="1"/>
</dbReference>
<dbReference type="GO" id="GO:0008311">
    <property type="term" value="F:double-stranded DNA 3'-5' DNA exonuclease activity"/>
    <property type="evidence" value="ECO:0007669"/>
    <property type="project" value="InterPro"/>
</dbReference>
<dbReference type="Pfam" id="PF03372">
    <property type="entry name" value="Exo_endo_phos"/>
    <property type="match status" value="1"/>
</dbReference>
<evidence type="ECO:0000256" key="6">
    <source>
        <dbReference type="PIRSR" id="PIRSR604808-2"/>
    </source>
</evidence>
<comment type="cofactor">
    <cofactor evidence="6">
        <name>Mg(2+)</name>
        <dbReference type="ChEBI" id="CHEBI:18420"/>
    </cofactor>
    <cofactor evidence="6">
        <name>Mn(2+)</name>
        <dbReference type="ChEBI" id="CHEBI:29035"/>
    </cofactor>
    <text evidence="6">Probably binds two magnesium or manganese ions per subunit.</text>
</comment>
<feature type="site" description="Interaction with DNA substrate" evidence="7">
    <location>
        <position position="280"/>
    </location>
</feature>
<dbReference type="Proteomes" id="UP000245590">
    <property type="component" value="Unassembled WGS sequence"/>
</dbReference>
<dbReference type="InterPro" id="IPR036691">
    <property type="entry name" value="Endo/exonu/phosph_ase_sf"/>
</dbReference>
<feature type="binding site" evidence="6">
    <location>
        <position position="37"/>
    </location>
    <ligand>
        <name>Mg(2+)</name>
        <dbReference type="ChEBI" id="CHEBI:18420"/>
        <label>1</label>
    </ligand>
</feature>
<dbReference type="RefSeq" id="WP_109276925.1">
    <property type="nucleotide sequence ID" value="NZ_QFKX01000008.1"/>
</dbReference>
<feature type="active site" evidence="5">
    <location>
        <position position="121"/>
    </location>
</feature>
<dbReference type="SUPFAM" id="SSF56219">
    <property type="entry name" value="DNase I-like"/>
    <property type="match status" value="1"/>
</dbReference>
<evidence type="ECO:0000256" key="5">
    <source>
        <dbReference type="PIRSR" id="PIRSR604808-1"/>
    </source>
</evidence>
<feature type="binding site" evidence="6">
    <location>
        <position position="164"/>
    </location>
    <ligand>
        <name>Mg(2+)</name>
        <dbReference type="ChEBI" id="CHEBI:18420"/>
        <label>1</label>
    </ligand>
</feature>
<accession>A0A2U2RGM5</accession>
<dbReference type="OrthoDB" id="9803914at2"/>
<gene>
    <name evidence="9" type="ORF">DEO23_15430</name>
</gene>
<feature type="binding site" evidence="6">
    <location>
        <position position="279"/>
    </location>
    <ligand>
        <name>Mg(2+)</name>
        <dbReference type="ChEBI" id="CHEBI:18420"/>
        <label>1</label>
    </ligand>
</feature>
<feature type="site" description="Transition state stabilizer" evidence="7">
    <location>
        <position position="164"/>
    </location>
</feature>
<feature type="active site" description="Proton donor/acceptor" evidence="5">
    <location>
        <position position="162"/>
    </location>
</feature>
<organism evidence="9 10">
    <name type="scientific">Brachybacterium endophyticum</name>
    <dbReference type="NCBI Taxonomy" id="2182385"/>
    <lineage>
        <taxon>Bacteria</taxon>
        <taxon>Bacillati</taxon>
        <taxon>Actinomycetota</taxon>
        <taxon>Actinomycetes</taxon>
        <taxon>Micrococcales</taxon>
        <taxon>Dermabacteraceae</taxon>
        <taxon>Brachybacterium</taxon>
    </lineage>
</organism>
<evidence type="ECO:0000259" key="8">
    <source>
        <dbReference type="Pfam" id="PF03372"/>
    </source>
</evidence>
<feature type="site" description="Important for catalytic activity" evidence="7">
    <location>
        <position position="250"/>
    </location>
</feature>
<protein>
    <submittedName>
        <fullName evidence="9">Exodeoxyribonuclease III</fullName>
    </submittedName>
</protein>
<evidence type="ECO:0000256" key="1">
    <source>
        <dbReference type="ARBA" id="ARBA00007092"/>
    </source>
</evidence>
<comment type="caution">
    <text evidence="9">The sequence shown here is derived from an EMBL/GenBank/DDBJ whole genome shotgun (WGS) entry which is preliminary data.</text>
</comment>
<dbReference type="PANTHER" id="PTHR43250:SF2">
    <property type="entry name" value="EXODEOXYRIBONUCLEASE III"/>
    <property type="match status" value="1"/>
</dbReference>
<dbReference type="NCBIfam" id="TIGR00633">
    <property type="entry name" value="xth"/>
    <property type="match status" value="1"/>
</dbReference>
<feature type="binding site" evidence="6">
    <location>
        <position position="280"/>
    </location>
    <ligand>
        <name>Mg(2+)</name>
        <dbReference type="ChEBI" id="CHEBI:18420"/>
        <label>1</label>
    </ligand>
</feature>
<dbReference type="GO" id="GO:0046872">
    <property type="term" value="F:metal ion binding"/>
    <property type="evidence" value="ECO:0007669"/>
    <property type="project" value="UniProtKB-KW"/>
</dbReference>
<keyword evidence="10" id="KW-1185">Reference proteome</keyword>
<dbReference type="InterPro" id="IPR005135">
    <property type="entry name" value="Endo/exonuclease/phosphatase"/>
</dbReference>
<dbReference type="AlphaFoldDB" id="A0A2U2RGM5"/>
<evidence type="ECO:0000256" key="4">
    <source>
        <dbReference type="ARBA" id="ARBA00022842"/>
    </source>
</evidence>
<name>A0A2U2RGM5_9MICO</name>
<keyword evidence="6" id="KW-0464">Manganese</keyword>
<sequence>MTFTLATVNVNGLRAAARKGMADWLAATPADVITLQEVRAPEELLADLVGEDWRIVGLPSELKGRAGVAIAARTSVPSIDLDGVRSGLPGLTEPTHTGRWLEADLSEPLGDGRALTVISCYMHSGNTEKPQTMTDKYAFLDVMMQRLADLRADGRHVVLTGDLNVAHTEWDIKNWKGNLKSAGFLPEERAYLDRLVGTDGPTVRAEGGGTGEGAEWVDVQRRLVGEGPGPYTWWSQRGKAFDNDSGWRIDYQLADPDLATRATSATVDRAPSYDTRWSDHAPLVISYS</sequence>
<evidence type="ECO:0000256" key="2">
    <source>
        <dbReference type="ARBA" id="ARBA00022723"/>
    </source>
</evidence>
<keyword evidence="4 6" id="KW-0460">Magnesium</keyword>
<dbReference type="PROSITE" id="PS51435">
    <property type="entry name" value="AP_NUCLEASE_F1_4"/>
    <property type="match status" value="1"/>
</dbReference>
<reference evidence="9 10" key="1">
    <citation type="submission" date="2018-05" db="EMBL/GenBank/DDBJ databases">
        <title>Brachybacterium sp. M1HQ-2T, whole genome shotgun sequence.</title>
        <authorList>
            <person name="Tuo L."/>
        </authorList>
    </citation>
    <scope>NUCLEOTIDE SEQUENCE [LARGE SCALE GENOMIC DNA]</scope>
    <source>
        <strain evidence="9 10">M1HQ-2</strain>
    </source>
</reference>
<comment type="similarity">
    <text evidence="1">Belongs to the DNA repair enzymes AP/ExoA family.</text>
</comment>
<keyword evidence="3" id="KW-0378">Hydrolase</keyword>
<proteinExistence type="inferred from homology"/>
<feature type="binding site" evidence="6">
    <location>
        <position position="162"/>
    </location>
    <ligand>
        <name>Mg(2+)</name>
        <dbReference type="ChEBI" id="CHEBI:18420"/>
        <label>1</label>
    </ligand>
</feature>
<evidence type="ECO:0000313" key="9">
    <source>
        <dbReference type="EMBL" id="PWH05022.1"/>
    </source>
</evidence>
<dbReference type="Gene3D" id="3.60.10.10">
    <property type="entry name" value="Endonuclease/exonuclease/phosphatase"/>
    <property type="match status" value="1"/>
</dbReference>
<feature type="binding site" evidence="6">
    <location>
        <position position="9"/>
    </location>
    <ligand>
        <name>Mg(2+)</name>
        <dbReference type="ChEBI" id="CHEBI:18420"/>
        <label>1</label>
    </ligand>
</feature>
<dbReference type="EMBL" id="QFKX01000008">
    <property type="protein sequence ID" value="PWH05022.1"/>
    <property type="molecule type" value="Genomic_DNA"/>
</dbReference>
<feature type="active site" description="Proton acceptor" evidence="5">
    <location>
        <position position="280"/>
    </location>
</feature>
<dbReference type="InterPro" id="IPR037493">
    <property type="entry name" value="ExoIII-like"/>
</dbReference>